<dbReference type="RefSeq" id="XP_019537525.4">
    <property type="nucleotide sequence ID" value="XM_019681980.4"/>
</dbReference>
<evidence type="ECO:0000256" key="4">
    <source>
        <dbReference type="ARBA" id="ARBA00022670"/>
    </source>
</evidence>
<dbReference type="PANTHER" id="PTHR11705:SF140">
    <property type="entry name" value="FI02848P-RELATED"/>
    <property type="match status" value="1"/>
</dbReference>
<protein>
    <recommendedName>
        <fullName evidence="13">Peptidase M14 domain-containing protein</fullName>
    </recommendedName>
</protein>
<dbReference type="Pfam" id="PF00246">
    <property type="entry name" value="Peptidase_M14"/>
    <property type="match status" value="1"/>
</dbReference>
<proteinExistence type="inferred from homology"/>
<keyword evidence="10" id="KW-1015">Disulfide bond</keyword>
<dbReference type="SUPFAM" id="SSF54897">
    <property type="entry name" value="Protease propeptides/inhibitors"/>
    <property type="match status" value="1"/>
</dbReference>
<evidence type="ECO:0000256" key="12">
    <source>
        <dbReference type="SAM" id="SignalP"/>
    </source>
</evidence>
<keyword evidence="15" id="KW-1185">Reference proteome</keyword>
<dbReference type="CDD" id="cd03860">
    <property type="entry name" value="M14_CP_A-B_like"/>
    <property type="match status" value="1"/>
</dbReference>
<keyword evidence="6 12" id="KW-0732">Signal</keyword>
<evidence type="ECO:0000256" key="5">
    <source>
        <dbReference type="ARBA" id="ARBA00022723"/>
    </source>
</evidence>
<evidence type="ECO:0000313" key="14">
    <source>
        <dbReference type="EnsemblMetazoa" id="AALFPA23_022621.P33563"/>
    </source>
</evidence>
<comment type="similarity">
    <text evidence="2 11">Belongs to the peptidase M14 family.</text>
</comment>
<dbReference type="PANTHER" id="PTHR11705">
    <property type="entry name" value="PROTEASE FAMILY M14 CARBOXYPEPTIDASE A,B"/>
    <property type="match status" value="1"/>
</dbReference>
<keyword evidence="9" id="KW-0482">Metalloprotease</keyword>
<keyword evidence="5" id="KW-0479">Metal-binding</keyword>
<dbReference type="GeneID" id="115269915"/>
<evidence type="ECO:0000256" key="6">
    <source>
        <dbReference type="ARBA" id="ARBA00022729"/>
    </source>
</evidence>
<evidence type="ECO:0000256" key="10">
    <source>
        <dbReference type="ARBA" id="ARBA00023157"/>
    </source>
</evidence>
<evidence type="ECO:0000256" key="9">
    <source>
        <dbReference type="ARBA" id="ARBA00023049"/>
    </source>
</evidence>
<evidence type="ECO:0000256" key="3">
    <source>
        <dbReference type="ARBA" id="ARBA00022645"/>
    </source>
</evidence>
<dbReference type="InterPro" id="IPR036990">
    <property type="entry name" value="M14A-like_propep"/>
</dbReference>
<dbReference type="Pfam" id="PF02244">
    <property type="entry name" value="Propep_M14"/>
    <property type="match status" value="1"/>
</dbReference>
<dbReference type="Gene3D" id="3.40.630.10">
    <property type="entry name" value="Zn peptidases"/>
    <property type="match status" value="1"/>
</dbReference>
<name>A0ABM1ZXS4_AEDAL</name>
<dbReference type="Gene3D" id="3.30.70.340">
    <property type="entry name" value="Metallocarboxypeptidase-like"/>
    <property type="match status" value="1"/>
</dbReference>
<feature type="chain" id="PRO_5045942926" description="Peptidase M14 domain-containing protein" evidence="12">
    <location>
        <begin position="20"/>
        <end position="434"/>
    </location>
</feature>
<evidence type="ECO:0000256" key="11">
    <source>
        <dbReference type="PROSITE-ProRule" id="PRU01379"/>
    </source>
</evidence>
<dbReference type="InterPro" id="IPR000834">
    <property type="entry name" value="Peptidase_M14"/>
</dbReference>
<sequence length="434" mass="49080">MQLFGAVLLLIALAFSAICEDVLYKGYKLYDVQTTARDQIELLQSVSHDLELDFWSTPAVGRKSSVFVNPGKDELFRTFLSEHNVTHRLSSEGVQRLIDHERDFNEIRNRKRRNVSQNDTIPIVSTNGTSFEYFWSLNEIYQYLDMLARKYPNLVKLFGYGKTYENRSIKVITISTAGKVNGSRPIVLVDGGIHAREWASHMSVVYLIYQLVERSTENMDLLNNTDWVIMPVVNPDGYEYTQKDRLWRKNRSPINGTSCFGTDLNRNFPIGWTSFGSKCSVGYAGPAPASELETRALMKLMRNYSNATKVYLTVHSCGDFILYPFGYKNEEAPNKMQLQALGEEAAAAVRAINGPKYSVGSSAALLYPANGSDDYIYENLNVQYSYTLELSCGNSNNTSIFIISIAEMKRINREAFEMFKVFGKFAGTQINASC</sequence>
<evidence type="ECO:0000256" key="7">
    <source>
        <dbReference type="ARBA" id="ARBA00022801"/>
    </source>
</evidence>
<evidence type="ECO:0000313" key="15">
    <source>
        <dbReference type="Proteomes" id="UP000069940"/>
    </source>
</evidence>
<feature type="domain" description="Peptidase M14" evidence="13">
    <location>
        <begin position="133"/>
        <end position="426"/>
    </location>
</feature>
<dbReference type="SMART" id="SM00631">
    <property type="entry name" value="Zn_pept"/>
    <property type="match status" value="1"/>
</dbReference>
<accession>A0ABM1ZXS4</accession>
<feature type="active site" description="Proton donor/acceptor" evidence="11">
    <location>
        <position position="389"/>
    </location>
</feature>
<reference evidence="15" key="1">
    <citation type="journal article" date="2015" name="Proc. Natl. Acad. Sci. U.S.A.">
        <title>Genome sequence of the Asian Tiger mosquito, Aedes albopictus, reveals insights into its biology, genetics, and evolution.</title>
        <authorList>
            <person name="Chen X.G."/>
            <person name="Jiang X."/>
            <person name="Gu J."/>
            <person name="Xu M."/>
            <person name="Wu Y."/>
            <person name="Deng Y."/>
            <person name="Zhang C."/>
            <person name="Bonizzoni M."/>
            <person name="Dermauw W."/>
            <person name="Vontas J."/>
            <person name="Armbruster P."/>
            <person name="Huang X."/>
            <person name="Yang Y."/>
            <person name="Zhang H."/>
            <person name="He W."/>
            <person name="Peng H."/>
            <person name="Liu Y."/>
            <person name="Wu K."/>
            <person name="Chen J."/>
            <person name="Lirakis M."/>
            <person name="Topalis P."/>
            <person name="Van Leeuwen T."/>
            <person name="Hall A.B."/>
            <person name="Jiang X."/>
            <person name="Thorpe C."/>
            <person name="Mueller R.L."/>
            <person name="Sun C."/>
            <person name="Waterhouse R.M."/>
            <person name="Yan G."/>
            <person name="Tu Z.J."/>
            <person name="Fang X."/>
            <person name="James A.A."/>
        </authorList>
    </citation>
    <scope>NUCLEOTIDE SEQUENCE [LARGE SCALE GENOMIC DNA]</scope>
    <source>
        <strain evidence="15">Foshan</strain>
    </source>
</reference>
<evidence type="ECO:0000256" key="2">
    <source>
        <dbReference type="ARBA" id="ARBA00005988"/>
    </source>
</evidence>
<comment type="cofactor">
    <cofactor evidence="1">
        <name>Zn(2+)</name>
        <dbReference type="ChEBI" id="CHEBI:29105"/>
    </cofactor>
</comment>
<evidence type="ECO:0000256" key="1">
    <source>
        <dbReference type="ARBA" id="ARBA00001947"/>
    </source>
</evidence>
<evidence type="ECO:0000256" key="8">
    <source>
        <dbReference type="ARBA" id="ARBA00022833"/>
    </source>
</evidence>
<keyword evidence="7" id="KW-0378">Hydrolase</keyword>
<keyword evidence="8" id="KW-0862">Zinc</keyword>
<evidence type="ECO:0000259" key="13">
    <source>
        <dbReference type="PROSITE" id="PS52035"/>
    </source>
</evidence>
<dbReference type="Proteomes" id="UP000069940">
    <property type="component" value="Unassembled WGS sequence"/>
</dbReference>
<feature type="signal peptide" evidence="12">
    <location>
        <begin position="1"/>
        <end position="19"/>
    </location>
</feature>
<dbReference type="PROSITE" id="PS52035">
    <property type="entry name" value="PEPTIDASE_M14"/>
    <property type="match status" value="1"/>
</dbReference>
<keyword evidence="3" id="KW-0121">Carboxypeptidase</keyword>
<dbReference type="PRINTS" id="PR00765">
    <property type="entry name" value="CRBOXYPTASEA"/>
</dbReference>
<dbReference type="SUPFAM" id="SSF53187">
    <property type="entry name" value="Zn-dependent exopeptidases"/>
    <property type="match status" value="1"/>
</dbReference>
<dbReference type="EnsemblMetazoa" id="AALFPA23_022621.R33563">
    <property type="protein sequence ID" value="AALFPA23_022621.P33563"/>
    <property type="gene ID" value="AALFPA23_022621"/>
</dbReference>
<dbReference type="InterPro" id="IPR003146">
    <property type="entry name" value="M14A_act_pep"/>
</dbReference>
<organism evidence="14 15">
    <name type="scientific">Aedes albopictus</name>
    <name type="common">Asian tiger mosquito</name>
    <name type="synonym">Stegomyia albopicta</name>
    <dbReference type="NCBI Taxonomy" id="7160"/>
    <lineage>
        <taxon>Eukaryota</taxon>
        <taxon>Metazoa</taxon>
        <taxon>Ecdysozoa</taxon>
        <taxon>Arthropoda</taxon>
        <taxon>Hexapoda</taxon>
        <taxon>Insecta</taxon>
        <taxon>Pterygota</taxon>
        <taxon>Neoptera</taxon>
        <taxon>Endopterygota</taxon>
        <taxon>Diptera</taxon>
        <taxon>Nematocera</taxon>
        <taxon>Culicoidea</taxon>
        <taxon>Culicidae</taxon>
        <taxon>Culicinae</taxon>
        <taxon>Aedini</taxon>
        <taxon>Aedes</taxon>
        <taxon>Stegomyia</taxon>
    </lineage>
</organism>
<keyword evidence="4" id="KW-0645">Protease</keyword>
<reference evidence="14" key="2">
    <citation type="submission" date="2025-05" db="UniProtKB">
        <authorList>
            <consortium name="EnsemblMetazoa"/>
        </authorList>
    </citation>
    <scope>IDENTIFICATION</scope>
    <source>
        <strain evidence="14">Foshan</strain>
    </source>
</reference>